<comment type="similarity">
    <text evidence="1">Belongs to the N-acetylmuramoyl-L-alanine amidase 2 family.</text>
</comment>
<dbReference type="Gene3D" id="3.40.80.10">
    <property type="entry name" value="Peptidoglycan recognition protein-like"/>
    <property type="match status" value="1"/>
</dbReference>
<dbReference type="Pfam" id="PF01471">
    <property type="entry name" value="PG_binding_1"/>
    <property type="match status" value="1"/>
</dbReference>
<protein>
    <submittedName>
        <fullName evidence="4">N-acetylmuramoyl-L-alanine amidase</fullName>
    </submittedName>
</protein>
<dbReference type="PROSITE" id="PS51318">
    <property type="entry name" value="TAT"/>
    <property type="match status" value="1"/>
</dbReference>
<dbReference type="Gene3D" id="1.10.101.10">
    <property type="entry name" value="PGBD-like superfamily/PGBD"/>
    <property type="match status" value="2"/>
</dbReference>
<evidence type="ECO:0000313" key="4">
    <source>
        <dbReference type="EMBL" id="MFC7340345.1"/>
    </source>
</evidence>
<organism evidence="4 5">
    <name type="scientific">Saccharopolyspora griseoalba</name>
    <dbReference type="NCBI Taxonomy" id="1431848"/>
    <lineage>
        <taxon>Bacteria</taxon>
        <taxon>Bacillati</taxon>
        <taxon>Actinomycetota</taxon>
        <taxon>Actinomycetes</taxon>
        <taxon>Pseudonocardiales</taxon>
        <taxon>Pseudonocardiaceae</taxon>
        <taxon>Saccharopolyspora</taxon>
    </lineage>
</organism>
<keyword evidence="5" id="KW-1185">Reference proteome</keyword>
<dbReference type="Proteomes" id="UP001596504">
    <property type="component" value="Unassembled WGS sequence"/>
</dbReference>
<comment type="caution">
    <text evidence="4">The sequence shown here is derived from an EMBL/GenBank/DDBJ whole genome shotgun (WGS) entry which is preliminary data.</text>
</comment>
<dbReference type="SUPFAM" id="SSF47090">
    <property type="entry name" value="PGBD-like"/>
    <property type="match status" value="2"/>
</dbReference>
<dbReference type="InterPro" id="IPR006311">
    <property type="entry name" value="TAT_signal"/>
</dbReference>
<name>A0ABW2LFC4_9PSEU</name>
<dbReference type="PANTHER" id="PTHR11022">
    <property type="entry name" value="PEPTIDOGLYCAN RECOGNITION PROTEIN"/>
    <property type="match status" value="1"/>
</dbReference>
<reference evidence="5" key="1">
    <citation type="journal article" date="2019" name="Int. J. Syst. Evol. Microbiol.">
        <title>The Global Catalogue of Microorganisms (GCM) 10K type strain sequencing project: providing services to taxonomists for standard genome sequencing and annotation.</title>
        <authorList>
            <consortium name="The Broad Institute Genomics Platform"/>
            <consortium name="The Broad Institute Genome Sequencing Center for Infectious Disease"/>
            <person name="Wu L."/>
            <person name="Ma J."/>
        </authorList>
    </citation>
    <scope>NUCLEOTIDE SEQUENCE [LARGE SCALE GENOMIC DNA]</scope>
    <source>
        <strain evidence="5">WLHS5</strain>
    </source>
</reference>
<evidence type="ECO:0000256" key="1">
    <source>
        <dbReference type="ARBA" id="ARBA00007553"/>
    </source>
</evidence>
<proteinExistence type="inferred from homology"/>
<dbReference type="RefSeq" id="WP_380664070.1">
    <property type="nucleotide sequence ID" value="NZ_JBHTCJ010000001.1"/>
</dbReference>
<dbReference type="InterPro" id="IPR015510">
    <property type="entry name" value="PGRP"/>
</dbReference>
<sequence length="366" mass="37960">MTLGDVRVARRVLLAGGLAATAVTVAGVPAVARPRVLAPSISSTAEWDARDAAGSIEVLDSKPDKIIVHHTATSNAVETSQAHAFELCRQVQTFHMDSNGWVDTGQNFTNSRGGYLMEGRHESLAALRGGSQHVKGAHAGEQNSVALGIENEGTYTEAEVPSALWDSLVELCSYMVSQYGIEAGAIYGHRDHMATACPGDVLYARLPELREAVAARAGVSVVQPVSWPLVRPGEAGARVSALQWLLRAAGFAVPVDGAFGAGTQRAAGEVVRRRGAVGPSCSASRVAEPGLFGGLAWELVTPVLARGASGDAVRAAQVLLGRRGVSVAVDGVFGAGMLAAVREFQGVRGVAVSGVVDGVLWRSLLG</sequence>
<evidence type="ECO:0000259" key="2">
    <source>
        <dbReference type="SMART" id="SM00644"/>
    </source>
</evidence>
<dbReference type="CDD" id="cd06583">
    <property type="entry name" value="PGRP"/>
    <property type="match status" value="1"/>
</dbReference>
<feature type="domain" description="Peptidoglycan recognition protein family" evidence="3">
    <location>
        <begin position="39"/>
        <end position="193"/>
    </location>
</feature>
<dbReference type="InterPro" id="IPR036365">
    <property type="entry name" value="PGBD-like_sf"/>
</dbReference>
<dbReference type="EMBL" id="JBHTCJ010000001">
    <property type="protein sequence ID" value="MFC7340345.1"/>
    <property type="molecule type" value="Genomic_DNA"/>
</dbReference>
<dbReference type="SMART" id="SM00644">
    <property type="entry name" value="Ami_2"/>
    <property type="match status" value="1"/>
</dbReference>
<dbReference type="InterPro" id="IPR036366">
    <property type="entry name" value="PGBDSf"/>
</dbReference>
<dbReference type="PANTHER" id="PTHR11022:SF41">
    <property type="entry name" value="PEPTIDOGLYCAN-RECOGNITION PROTEIN LC-RELATED"/>
    <property type="match status" value="1"/>
</dbReference>
<feature type="domain" description="N-acetylmuramoyl-L-alanine amidase" evidence="2">
    <location>
        <begin position="51"/>
        <end position="199"/>
    </location>
</feature>
<accession>A0ABW2LFC4</accession>
<evidence type="ECO:0000259" key="3">
    <source>
        <dbReference type="SMART" id="SM00701"/>
    </source>
</evidence>
<dbReference type="InterPro" id="IPR002477">
    <property type="entry name" value="Peptidoglycan-bd-like"/>
</dbReference>
<dbReference type="SMART" id="SM00701">
    <property type="entry name" value="PGRP"/>
    <property type="match status" value="1"/>
</dbReference>
<gene>
    <name evidence="4" type="ORF">ACFQRI_02895</name>
</gene>
<evidence type="ECO:0000313" key="5">
    <source>
        <dbReference type="Proteomes" id="UP001596504"/>
    </source>
</evidence>
<dbReference type="SUPFAM" id="SSF55846">
    <property type="entry name" value="N-acetylmuramoyl-L-alanine amidase-like"/>
    <property type="match status" value="1"/>
</dbReference>
<dbReference type="InterPro" id="IPR036505">
    <property type="entry name" value="Amidase/PGRP_sf"/>
</dbReference>
<dbReference type="InterPro" id="IPR006619">
    <property type="entry name" value="PGRP_domain_met/bac"/>
</dbReference>
<dbReference type="InterPro" id="IPR002502">
    <property type="entry name" value="Amidase_domain"/>
</dbReference>
<dbReference type="Pfam" id="PF01510">
    <property type="entry name" value="Amidase_2"/>
    <property type="match status" value="1"/>
</dbReference>